<dbReference type="InterPro" id="IPR043760">
    <property type="entry name" value="PycTM_dom"/>
</dbReference>
<evidence type="ECO:0000256" key="3">
    <source>
        <dbReference type="ARBA" id="ARBA00022692"/>
    </source>
</evidence>
<feature type="transmembrane region" description="Helical" evidence="8">
    <location>
        <begin position="161"/>
        <end position="180"/>
    </location>
</feature>
<dbReference type="RefSeq" id="WP_037149290.1">
    <property type="nucleotide sequence ID" value="NZ_JBEAAL010000002.1"/>
</dbReference>
<comment type="subcellular location">
    <subcellularLocation>
        <location evidence="1">Cell membrane</location>
    </subcellularLocation>
</comment>
<evidence type="ECO:0000256" key="4">
    <source>
        <dbReference type="ARBA" id="ARBA00022741"/>
    </source>
</evidence>
<evidence type="ECO:0000256" key="1">
    <source>
        <dbReference type="ARBA" id="ARBA00004236"/>
    </source>
</evidence>
<keyword evidence="7 8" id="KW-0472">Membrane</keyword>
<protein>
    <submittedName>
        <fullName evidence="10">Pycsar system effector family protein</fullName>
    </submittedName>
</protein>
<reference evidence="10 11" key="1">
    <citation type="submission" date="2024-05" db="EMBL/GenBank/DDBJ databases">
        <title>Neorhizobium sp. Rsf11, a plant growth promoting and heavy metal resistant PAH-degrader.</title>
        <authorList>
            <person name="Golubev S.N."/>
            <person name="Muratova A.Y."/>
            <person name="Markelova M.I."/>
        </authorList>
    </citation>
    <scope>NUCLEOTIDE SEQUENCE [LARGE SCALE GENOMIC DNA]</scope>
    <source>
        <strain evidence="10 11">Rsf11</strain>
    </source>
</reference>
<evidence type="ECO:0000256" key="8">
    <source>
        <dbReference type="SAM" id="Phobius"/>
    </source>
</evidence>
<proteinExistence type="predicted"/>
<name>A0ABV0LXA2_9HYPH</name>
<evidence type="ECO:0000313" key="11">
    <source>
        <dbReference type="Proteomes" id="UP001496627"/>
    </source>
</evidence>
<keyword evidence="11" id="KW-1185">Reference proteome</keyword>
<feature type="transmembrane region" description="Helical" evidence="8">
    <location>
        <begin position="83"/>
        <end position="103"/>
    </location>
</feature>
<accession>A0ABV0LXA2</accession>
<keyword evidence="3 8" id="KW-0812">Transmembrane</keyword>
<keyword evidence="6" id="KW-0051">Antiviral defense</keyword>
<keyword evidence="4" id="KW-0547">Nucleotide-binding</keyword>
<evidence type="ECO:0000256" key="2">
    <source>
        <dbReference type="ARBA" id="ARBA00022475"/>
    </source>
</evidence>
<dbReference type="Pfam" id="PF18967">
    <property type="entry name" value="PycTM"/>
    <property type="match status" value="1"/>
</dbReference>
<gene>
    <name evidence="10" type="ORF">ABK249_04805</name>
</gene>
<dbReference type="Proteomes" id="UP001496627">
    <property type="component" value="Unassembled WGS sequence"/>
</dbReference>
<keyword evidence="5 8" id="KW-1133">Transmembrane helix</keyword>
<evidence type="ECO:0000256" key="7">
    <source>
        <dbReference type="ARBA" id="ARBA00023136"/>
    </source>
</evidence>
<evidence type="ECO:0000313" key="10">
    <source>
        <dbReference type="EMBL" id="MEQ1404242.1"/>
    </source>
</evidence>
<keyword evidence="2" id="KW-1003">Cell membrane</keyword>
<comment type="caution">
    <text evidence="10">The sequence shown here is derived from an EMBL/GenBank/DDBJ whole genome shotgun (WGS) entry which is preliminary data.</text>
</comment>
<evidence type="ECO:0000259" key="9">
    <source>
        <dbReference type="Pfam" id="PF18967"/>
    </source>
</evidence>
<feature type="domain" description="Pycsar effector protein" evidence="9">
    <location>
        <begin position="30"/>
        <end position="179"/>
    </location>
</feature>
<sequence>MSDFEGAPTELLEMPMASGEVTEEYFNHVRKINDVYYDQIKISDQKAAYIFTFMLAFLVSSTEGRNVFNWSRYSQGSWIEITFSGALALASVWSILSAIMVVLPRKAKKSTTLFWGTWTQHRPVFEQAAEHGDIGYLFKEYLDNADVLSLIATQKYKLVSYAFRGLMVTVVAYVLLLLLAQNQT</sequence>
<organism evidence="10 11">
    <name type="scientific">Neorhizobium phenanthreniclasticum</name>
    <dbReference type="NCBI Taxonomy" id="3157917"/>
    <lineage>
        <taxon>Bacteria</taxon>
        <taxon>Pseudomonadati</taxon>
        <taxon>Pseudomonadota</taxon>
        <taxon>Alphaproteobacteria</taxon>
        <taxon>Hyphomicrobiales</taxon>
        <taxon>Rhizobiaceae</taxon>
        <taxon>Rhizobium/Agrobacterium group</taxon>
        <taxon>Neorhizobium</taxon>
    </lineage>
</organism>
<evidence type="ECO:0000256" key="6">
    <source>
        <dbReference type="ARBA" id="ARBA00023118"/>
    </source>
</evidence>
<evidence type="ECO:0000256" key="5">
    <source>
        <dbReference type="ARBA" id="ARBA00022989"/>
    </source>
</evidence>
<dbReference type="EMBL" id="JBEAAL010000002">
    <property type="protein sequence ID" value="MEQ1404242.1"/>
    <property type="molecule type" value="Genomic_DNA"/>
</dbReference>
<feature type="transmembrane region" description="Helical" evidence="8">
    <location>
        <begin position="47"/>
        <end position="63"/>
    </location>
</feature>